<reference evidence="7 8" key="1">
    <citation type="journal article" date="2016" name="Nat. Commun.">
        <title>Thousands of microbial genomes shed light on interconnected biogeochemical processes in an aquifer system.</title>
        <authorList>
            <person name="Anantharaman K."/>
            <person name="Brown C.T."/>
            <person name="Hug L.A."/>
            <person name="Sharon I."/>
            <person name="Castelle C.J."/>
            <person name="Probst A.J."/>
            <person name="Thomas B.C."/>
            <person name="Singh A."/>
            <person name="Wilkins M.J."/>
            <person name="Karaoz U."/>
            <person name="Brodie E.L."/>
            <person name="Williams K.H."/>
            <person name="Hubbard S.S."/>
            <person name="Banfield J.F."/>
        </authorList>
    </citation>
    <scope>NUCLEOTIDE SEQUENCE [LARGE SCALE GENOMIC DNA]</scope>
</reference>
<feature type="compositionally biased region" description="Basic residues" evidence="6">
    <location>
        <begin position="21"/>
        <end position="41"/>
    </location>
</feature>
<evidence type="ECO:0000256" key="6">
    <source>
        <dbReference type="SAM" id="MobiDB-lite"/>
    </source>
</evidence>
<dbReference type="GO" id="GO:1990904">
    <property type="term" value="C:ribonucleoprotein complex"/>
    <property type="evidence" value="ECO:0007669"/>
    <property type="project" value="UniProtKB-KW"/>
</dbReference>
<comment type="similarity">
    <text evidence="1 5">Belongs to the bacterial ribosomal protein bL35 family.</text>
</comment>
<keyword evidence="3 5" id="KW-0687">Ribonucleoprotein</keyword>
<dbReference type="Gene3D" id="4.10.410.60">
    <property type="match status" value="1"/>
</dbReference>
<dbReference type="Pfam" id="PF01632">
    <property type="entry name" value="Ribosomal_L35p"/>
    <property type="match status" value="1"/>
</dbReference>
<dbReference type="PRINTS" id="PR00064">
    <property type="entry name" value="RIBOSOMALL35"/>
</dbReference>
<evidence type="ECO:0000313" key="7">
    <source>
        <dbReference type="EMBL" id="OGG29498.1"/>
    </source>
</evidence>
<feature type="region of interest" description="Disordered" evidence="6">
    <location>
        <begin position="21"/>
        <end position="46"/>
    </location>
</feature>
<gene>
    <name evidence="7" type="ORF">A2973_04970</name>
</gene>
<evidence type="ECO:0000256" key="3">
    <source>
        <dbReference type="ARBA" id="ARBA00023274"/>
    </source>
</evidence>
<evidence type="ECO:0000313" key="8">
    <source>
        <dbReference type="Proteomes" id="UP000176409"/>
    </source>
</evidence>
<evidence type="ECO:0000256" key="2">
    <source>
        <dbReference type="ARBA" id="ARBA00022980"/>
    </source>
</evidence>
<dbReference type="GO" id="GO:0003735">
    <property type="term" value="F:structural constituent of ribosome"/>
    <property type="evidence" value="ECO:0007669"/>
    <property type="project" value="InterPro"/>
</dbReference>
<name>A0A1F6AXY8_9BACT</name>
<proteinExistence type="inferred from homology"/>
<dbReference type="InterPro" id="IPR037229">
    <property type="entry name" value="Ribosomal_bL35_sf"/>
</dbReference>
<dbReference type="GO" id="GO:0006412">
    <property type="term" value="P:translation"/>
    <property type="evidence" value="ECO:0007669"/>
    <property type="project" value="InterPro"/>
</dbReference>
<dbReference type="AlphaFoldDB" id="A0A1F6AXY8"/>
<dbReference type="GO" id="GO:0005840">
    <property type="term" value="C:ribosome"/>
    <property type="evidence" value="ECO:0007669"/>
    <property type="project" value="UniProtKB-KW"/>
</dbReference>
<dbReference type="SUPFAM" id="SSF143034">
    <property type="entry name" value="L35p-like"/>
    <property type="match status" value="1"/>
</dbReference>
<dbReference type="Proteomes" id="UP000176409">
    <property type="component" value="Unassembled WGS sequence"/>
</dbReference>
<evidence type="ECO:0000256" key="1">
    <source>
        <dbReference type="ARBA" id="ARBA00006598"/>
    </source>
</evidence>
<accession>A0A1F6AXY8</accession>
<sequence>MGKVKTKKIVTKRFHVSKTGKLMHRAQGARHLRRRKNKSRQRRQDKPVELTNMRFMSVIKQYLSA</sequence>
<organism evidence="7 8">
    <name type="scientific">Candidatus Gottesmanbacteria bacterium RIFCSPLOWO2_01_FULL_49_10</name>
    <dbReference type="NCBI Taxonomy" id="1798396"/>
    <lineage>
        <taxon>Bacteria</taxon>
        <taxon>Candidatus Gottesmaniibacteriota</taxon>
    </lineage>
</organism>
<evidence type="ECO:0000256" key="4">
    <source>
        <dbReference type="ARBA" id="ARBA00035486"/>
    </source>
</evidence>
<comment type="caution">
    <text evidence="7">The sequence shown here is derived from an EMBL/GenBank/DDBJ whole genome shotgun (WGS) entry which is preliminary data.</text>
</comment>
<dbReference type="InterPro" id="IPR001706">
    <property type="entry name" value="Ribosomal_bL35"/>
</dbReference>
<dbReference type="InterPro" id="IPR021137">
    <property type="entry name" value="Ribosomal_bL35-like"/>
</dbReference>
<protein>
    <recommendedName>
        <fullName evidence="4 5">50S ribosomal protein L35</fullName>
    </recommendedName>
</protein>
<dbReference type="EMBL" id="MFJZ01000043">
    <property type="protein sequence ID" value="OGG29498.1"/>
    <property type="molecule type" value="Genomic_DNA"/>
</dbReference>
<evidence type="ECO:0000256" key="5">
    <source>
        <dbReference type="RuleBase" id="RU000568"/>
    </source>
</evidence>
<dbReference type="STRING" id="1798396.A2973_04970"/>
<keyword evidence="2 5" id="KW-0689">Ribosomal protein</keyword>